<proteinExistence type="predicted"/>
<organism evidence="2 3">
    <name type="scientific">Choiromyces venosus 120613-1</name>
    <dbReference type="NCBI Taxonomy" id="1336337"/>
    <lineage>
        <taxon>Eukaryota</taxon>
        <taxon>Fungi</taxon>
        <taxon>Dikarya</taxon>
        <taxon>Ascomycota</taxon>
        <taxon>Pezizomycotina</taxon>
        <taxon>Pezizomycetes</taxon>
        <taxon>Pezizales</taxon>
        <taxon>Tuberaceae</taxon>
        <taxon>Choiromyces</taxon>
    </lineage>
</organism>
<feature type="compositionally biased region" description="Polar residues" evidence="1">
    <location>
        <begin position="46"/>
        <end position="65"/>
    </location>
</feature>
<feature type="region of interest" description="Disordered" evidence="1">
    <location>
        <begin position="34"/>
        <end position="120"/>
    </location>
</feature>
<dbReference type="AlphaFoldDB" id="A0A3N4JQ85"/>
<name>A0A3N4JQ85_9PEZI</name>
<sequence>METLIFFKMLDTIQAKYRRSIDGLQEEIDALSSDLDQLRVPPAQPPTTTESAPDTQMAPESTSAPAQEPASLSAPTPTSVGAPSWATVTRKGKKKAPTTPKPTPAAKPSPLQEATLPSPPWRQQGFCLPSLDLWHNYCPPGTPATQPLIHGLPTSHSPATIATELTTYNSGLALNQQPRWLTPDESHAGKAASSIVITITGPKAPLFVSK</sequence>
<evidence type="ECO:0000313" key="3">
    <source>
        <dbReference type="Proteomes" id="UP000276215"/>
    </source>
</evidence>
<gene>
    <name evidence="2" type="ORF">L873DRAFT_1790420</name>
</gene>
<accession>A0A3N4JQ85</accession>
<dbReference type="Proteomes" id="UP000276215">
    <property type="component" value="Unassembled WGS sequence"/>
</dbReference>
<keyword evidence="3" id="KW-1185">Reference proteome</keyword>
<dbReference type="OrthoDB" id="8047520at2759"/>
<evidence type="ECO:0000313" key="2">
    <source>
        <dbReference type="EMBL" id="RPA98280.1"/>
    </source>
</evidence>
<evidence type="ECO:0000256" key="1">
    <source>
        <dbReference type="SAM" id="MobiDB-lite"/>
    </source>
</evidence>
<reference evidence="2 3" key="1">
    <citation type="journal article" date="2018" name="Nat. Ecol. Evol.">
        <title>Pezizomycetes genomes reveal the molecular basis of ectomycorrhizal truffle lifestyle.</title>
        <authorList>
            <person name="Murat C."/>
            <person name="Payen T."/>
            <person name="Noel B."/>
            <person name="Kuo A."/>
            <person name="Morin E."/>
            <person name="Chen J."/>
            <person name="Kohler A."/>
            <person name="Krizsan K."/>
            <person name="Balestrini R."/>
            <person name="Da Silva C."/>
            <person name="Montanini B."/>
            <person name="Hainaut M."/>
            <person name="Levati E."/>
            <person name="Barry K.W."/>
            <person name="Belfiori B."/>
            <person name="Cichocki N."/>
            <person name="Clum A."/>
            <person name="Dockter R.B."/>
            <person name="Fauchery L."/>
            <person name="Guy J."/>
            <person name="Iotti M."/>
            <person name="Le Tacon F."/>
            <person name="Lindquist E.A."/>
            <person name="Lipzen A."/>
            <person name="Malagnac F."/>
            <person name="Mello A."/>
            <person name="Molinier V."/>
            <person name="Miyauchi S."/>
            <person name="Poulain J."/>
            <person name="Riccioni C."/>
            <person name="Rubini A."/>
            <person name="Sitrit Y."/>
            <person name="Splivallo R."/>
            <person name="Traeger S."/>
            <person name="Wang M."/>
            <person name="Zifcakova L."/>
            <person name="Wipf D."/>
            <person name="Zambonelli A."/>
            <person name="Paolocci F."/>
            <person name="Nowrousian M."/>
            <person name="Ottonello S."/>
            <person name="Baldrian P."/>
            <person name="Spatafora J.W."/>
            <person name="Henrissat B."/>
            <person name="Nagy L.G."/>
            <person name="Aury J.M."/>
            <person name="Wincker P."/>
            <person name="Grigoriev I.V."/>
            <person name="Bonfante P."/>
            <person name="Martin F.M."/>
        </authorList>
    </citation>
    <scope>NUCLEOTIDE SEQUENCE [LARGE SCALE GENOMIC DNA]</scope>
    <source>
        <strain evidence="2 3">120613-1</strain>
    </source>
</reference>
<dbReference type="EMBL" id="ML120397">
    <property type="protein sequence ID" value="RPA98280.1"/>
    <property type="molecule type" value="Genomic_DNA"/>
</dbReference>
<protein>
    <submittedName>
        <fullName evidence="2">Uncharacterized protein</fullName>
    </submittedName>
</protein>